<dbReference type="Proteomes" id="UP001367508">
    <property type="component" value="Unassembled WGS sequence"/>
</dbReference>
<dbReference type="AlphaFoldDB" id="A0AAN9MPV9"/>
<proteinExistence type="inferred from homology"/>
<protein>
    <recommendedName>
        <fullName evidence="4">Protein LURP-one-related 4</fullName>
    </recommendedName>
</protein>
<evidence type="ECO:0000313" key="2">
    <source>
        <dbReference type="EMBL" id="KAK7358634.1"/>
    </source>
</evidence>
<accession>A0AAN9MPV9</accession>
<reference evidence="2 3" key="1">
    <citation type="submission" date="2024-01" db="EMBL/GenBank/DDBJ databases">
        <title>The genomes of 5 underutilized Papilionoideae crops provide insights into root nodulation and disease resistanc.</title>
        <authorList>
            <person name="Jiang F."/>
        </authorList>
    </citation>
    <scope>NUCLEOTIDE SEQUENCE [LARGE SCALE GENOMIC DNA]</scope>
    <source>
        <strain evidence="2">LVBAO_FW01</strain>
        <tissue evidence="2">Leaves</tissue>
    </source>
</reference>
<dbReference type="PANTHER" id="PTHR31087">
    <property type="match status" value="1"/>
</dbReference>
<dbReference type="Gene3D" id="2.40.160.200">
    <property type="entry name" value="LURP1-related"/>
    <property type="match status" value="1"/>
</dbReference>
<name>A0AAN9MPV9_CANGL</name>
<evidence type="ECO:0000256" key="1">
    <source>
        <dbReference type="ARBA" id="ARBA00005437"/>
    </source>
</evidence>
<evidence type="ECO:0008006" key="4">
    <source>
        <dbReference type="Google" id="ProtNLM"/>
    </source>
</evidence>
<sequence>MVDLHSLFRPKSTDPELHNVITIMILQRSLARCFKETGNKVGPGRHINKVLKTIRFTEADNTTNPLLSMAKVYPQELTTSSQCLTSKRETYTLWMKSLVFHSNGCTVYDSNGDIVYRVDNYDRKGRREVNLMDLRGKVLCTIKKRLLAFGCWEGHRCNSSNCRSQEQPWFQVKRMIKGKVACQITVGCQKYSIIRTGAKAAAFRIVNIDGQIVAEAKQKHSASGVVLSNDVLTLDLAAGTDHSLIMGLVTVYGLICGIM</sequence>
<comment type="caution">
    <text evidence="2">The sequence shown here is derived from an EMBL/GenBank/DDBJ whole genome shotgun (WGS) entry which is preliminary data.</text>
</comment>
<dbReference type="PANTHER" id="PTHR31087:SF59">
    <property type="entry name" value="PROTEIN LURP-ONE-RELATED 4"/>
    <property type="match status" value="1"/>
</dbReference>
<dbReference type="InterPro" id="IPR007612">
    <property type="entry name" value="LOR"/>
</dbReference>
<dbReference type="InterPro" id="IPR025659">
    <property type="entry name" value="Tubby-like_C"/>
</dbReference>
<dbReference type="InterPro" id="IPR038595">
    <property type="entry name" value="LOR_sf"/>
</dbReference>
<dbReference type="SUPFAM" id="SSF54518">
    <property type="entry name" value="Tubby C-terminal domain-like"/>
    <property type="match status" value="1"/>
</dbReference>
<evidence type="ECO:0000313" key="3">
    <source>
        <dbReference type="Proteomes" id="UP001367508"/>
    </source>
</evidence>
<dbReference type="EMBL" id="JAYMYQ010000001">
    <property type="protein sequence ID" value="KAK7358634.1"/>
    <property type="molecule type" value="Genomic_DNA"/>
</dbReference>
<dbReference type="Pfam" id="PF04525">
    <property type="entry name" value="LOR"/>
    <property type="match status" value="1"/>
</dbReference>
<gene>
    <name evidence="2" type="ORF">VNO77_00572</name>
</gene>
<keyword evidence="3" id="KW-1185">Reference proteome</keyword>
<comment type="similarity">
    <text evidence="1">Belongs to the LOR family.</text>
</comment>
<organism evidence="2 3">
    <name type="scientific">Canavalia gladiata</name>
    <name type="common">Sword bean</name>
    <name type="synonym">Dolichos gladiatus</name>
    <dbReference type="NCBI Taxonomy" id="3824"/>
    <lineage>
        <taxon>Eukaryota</taxon>
        <taxon>Viridiplantae</taxon>
        <taxon>Streptophyta</taxon>
        <taxon>Embryophyta</taxon>
        <taxon>Tracheophyta</taxon>
        <taxon>Spermatophyta</taxon>
        <taxon>Magnoliopsida</taxon>
        <taxon>eudicotyledons</taxon>
        <taxon>Gunneridae</taxon>
        <taxon>Pentapetalae</taxon>
        <taxon>rosids</taxon>
        <taxon>fabids</taxon>
        <taxon>Fabales</taxon>
        <taxon>Fabaceae</taxon>
        <taxon>Papilionoideae</taxon>
        <taxon>50 kb inversion clade</taxon>
        <taxon>NPAAA clade</taxon>
        <taxon>indigoferoid/millettioid clade</taxon>
        <taxon>Phaseoleae</taxon>
        <taxon>Canavalia</taxon>
    </lineage>
</organism>